<comment type="subcellular location">
    <subcellularLocation>
        <location evidence="1">Nucleus</location>
    </subcellularLocation>
</comment>
<evidence type="ECO:0000256" key="2">
    <source>
        <dbReference type="ARBA" id="ARBA00022723"/>
    </source>
</evidence>
<keyword evidence="4 9" id="KW-0863">Zinc-finger</keyword>
<dbReference type="FunFam" id="3.30.160.60:FF:000286">
    <property type="entry name" value="Zinc finger protein 770"/>
    <property type="match status" value="1"/>
</dbReference>
<feature type="compositionally biased region" description="Polar residues" evidence="10">
    <location>
        <begin position="1"/>
        <end position="14"/>
    </location>
</feature>
<protein>
    <recommendedName>
        <fullName evidence="11">C2H2-type domain-containing protein</fullName>
    </recommendedName>
</protein>
<dbReference type="PROSITE" id="PS00028">
    <property type="entry name" value="ZINC_FINGER_C2H2_1"/>
    <property type="match status" value="1"/>
</dbReference>
<dbReference type="Pfam" id="PF00096">
    <property type="entry name" value="zf-C2H2"/>
    <property type="match status" value="1"/>
</dbReference>
<evidence type="ECO:0000313" key="13">
    <source>
        <dbReference type="Proteomes" id="UP000694557"/>
    </source>
</evidence>
<feature type="region of interest" description="Disordered" evidence="10">
    <location>
        <begin position="1"/>
        <end position="25"/>
    </location>
</feature>
<keyword evidence="6" id="KW-0805">Transcription regulation</keyword>
<proteinExistence type="predicted"/>
<dbReference type="GeneTree" id="ENSGT00940000181026"/>
<evidence type="ECO:0000256" key="10">
    <source>
        <dbReference type="SAM" id="MobiDB-lite"/>
    </source>
</evidence>
<evidence type="ECO:0000256" key="8">
    <source>
        <dbReference type="ARBA" id="ARBA00023242"/>
    </source>
</evidence>
<gene>
    <name evidence="12" type="primary">LOC109907563</name>
</gene>
<feature type="domain" description="C2H2-type" evidence="11">
    <location>
        <begin position="35"/>
        <end position="57"/>
    </location>
</feature>
<keyword evidence="2" id="KW-0479">Metal-binding</keyword>
<organism evidence="12 13">
    <name type="scientific">Oncorhynchus kisutch</name>
    <name type="common">Coho salmon</name>
    <name type="synonym">Salmo kisutch</name>
    <dbReference type="NCBI Taxonomy" id="8019"/>
    <lineage>
        <taxon>Eukaryota</taxon>
        <taxon>Metazoa</taxon>
        <taxon>Chordata</taxon>
        <taxon>Craniata</taxon>
        <taxon>Vertebrata</taxon>
        <taxon>Euteleostomi</taxon>
        <taxon>Actinopterygii</taxon>
        <taxon>Neopterygii</taxon>
        <taxon>Teleostei</taxon>
        <taxon>Protacanthopterygii</taxon>
        <taxon>Salmoniformes</taxon>
        <taxon>Salmonidae</taxon>
        <taxon>Salmoninae</taxon>
        <taxon>Oncorhynchus</taxon>
    </lineage>
</organism>
<accession>A0A8C7N0T3</accession>
<evidence type="ECO:0000256" key="5">
    <source>
        <dbReference type="ARBA" id="ARBA00022833"/>
    </source>
</evidence>
<keyword evidence="7" id="KW-0804">Transcription</keyword>
<sequence>LKLSPCPTSTNDSQLPKPANPMASMPCQPDPEAIYHCGECGKTFSHLTSLRRHLRSHGLTSEDAKPDTSTFPMPCLWSLLPREHLFAKSCCVWHLWKAWKEFPAQTKR</sequence>
<evidence type="ECO:0000256" key="3">
    <source>
        <dbReference type="ARBA" id="ARBA00022737"/>
    </source>
</evidence>
<evidence type="ECO:0000256" key="6">
    <source>
        <dbReference type="ARBA" id="ARBA00023015"/>
    </source>
</evidence>
<evidence type="ECO:0000256" key="7">
    <source>
        <dbReference type="ARBA" id="ARBA00023163"/>
    </source>
</evidence>
<keyword evidence="8" id="KW-0539">Nucleus</keyword>
<dbReference type="InterPro" id="IPR013087">
    <property type="entry name" value="Znf_C2H2_type"/>
</dbReference>
<dbReference type="Proteomes" id="UP000694557">
    <property type="component" value="Unassembled WGS sequence"/>
</dbReference>
<reference evidence="12" key="2">
    <citation type="submission" date="2025-09" db="UniProtKB">
        <authorList>
            <consortium name="Ensembl"/>
        </authorList>
    </citation>
    <scope>IDENTIFICATION</scope>
</reference>
<dbReference type="PROSITE" id="PS50157">
    <property type="entry name" value="ZINC_FINGER_C2H2_2"/>
    <property type="match status" value="1"/>
</dbReference>
<dbReference type="SMART" id="SM00355">
    <property type="entry name" value="ZnF_C2H2"/>
    <property type="match status" value="1"/>
</dbReference>
<dbReference type="Gene3D" id="3.30.160.60">
    <property type="entry name" value="Classic Zinc Finger"/>
    <property type="match status" value="1"/>
</dbReference>
<evidence type="ECO:0000256" key="4">
    <source>
        <dbReference type="ARBA" id="ARBA00022771"/>
    </source>
</evidence>
<dbReference type="SUPFAM" id="SSF57667">
    <property type="entry name" value="beta-beta-alpha zinc fingers"/>
    <property type="match status" value="1"/>
</dbReference>
<keyword evidence="13" id="KW-1185">Reference proteome</keyword>
<keyword evidence="5" id="KW-0862">Zinc</keyword>
<evidence type="ECO:0000313" key="12">
    <source>
        <dbReference type="Ensembl" id="ENSOKIP00005092477.1"/>
    </source>
</evidence>
<keyword evidence="3" id="KW-0677">Repeat</keyword>
<evidence type="ECO:0000256" key="9">
    <source>
        <dbReference type="PROSITE-ProRule" id="PRU00042"/>
    </source>
</evidence>
<dbReference type="AlphaFoldDB" id="A0A8C7N0T3"/>
<dbReference type="GO" id="GO:0005634">
    <property type="term" value="C:nucleus"/>
    <property type="evidence" value="ECO:0007669"/>
    <property type="project" value="UniProtKB-SubCell"/>
</dbReference>
<reference evidence="12" key="1">
    <citation type="submission" date="2025-08" db="UniProtKB">
        <authorList>
            <consortium name="Ensembl"/>
        </authorList>
    </citation>
    <scope>IDENTIFICATION</scope>
</reference>
<dbReference type="GO" id="GO:0008270">
    <property type="term" value="F:zinc ion binding"/>
    <property type="evidence" value="ECO:0007669"/>
    <property type="project" value="UniProtKB-KW"/>
</dbReference>
<dbReference type="Ensembl" id="ENSOKIT00005098799.1">
    <property type="protein sequence ID" value="ENSOKIP00005092477.1"/>
    <property type="gene ID" value="ENSOKIG00005040298.1"/>
</dbReference>
<name>A0A8C7N0T3_ONCKI</name>
<dbReference type="InterPro" id="IPR036236">
    <property type="entry name" value="Znf_C2H2_sf"/>
</dbReference>
<evidence type="ECO:0000256" key="1">
    <source>
        <dbReference type="ARBA" id="ARBA00004123"/>
    </source>
</evidence>
<evidence type="ECO:0000259" key="11">
    <source>
        <dbReference type="PROSITE" id="PS50157"/>
    </source>
</evidence>